<feature type="compositionally biased region" description="Basic and acidic residues" evidence="6">
    <location>
        <begin position="1097"/>
        <end position="1107"/>
    </location>
</feature>
<organism evidence="10 11">
    <name type="scientific">Geodia barretti</name>
    <name type="common">Barrett's horny sponge</name>
    <dbReference type="NCBI Taxonomy" id="519541"/>
    <lineage>
        <taxon>Eukaryota</taxon>
        <taxon>Metazoa</taxon>
        <taxon>Porifera</taxon>
        <taxon>Demospongiae</taxon>
        <taxon>Heteroscleromorpha</taxon>
        <taxon>Tetractinellida</taxon>
        <taxon>Astrophorina</taxon>
        <taxon>Geodiidae</taxon>
        <taxon>Geodia</taxon>
    </lineage>
</organism>
<comment type="caution">
    <text evidence="10">The sequence shown here is derived from an EMBL/GenBank/DDBJ whole genome shotgun (WGS) entry which is preliminary data.</text>
</comment>
<feature type="compositionally biased region" description="Basic and acidic residues" evidence="6">
    <location>
        <begin position="400"/>
        <end position="411"/>
    </location>
</feature>
<evidence type="ECO:0000256" key="5">
    <source>
        <dbReference type="PROSITE-ProRule" id="PRU00192"/>
    </source>
</evidence>
<dbReference type="Gene3D" id="2.30.42.10">
    <property type="match status" value="1"/>
</dbReference>
<feature type="compositionally biased region" description="Polar residues" evidence="6">
    <location>
        <begin position="1017"/>
        <end position="1026"/>
    </location>
</feature>
<feature type="repeat" description="ANK" evidence="4">
    <location>
        <begin position="282"/>
        <end position="314"/>
    </location>
</feature>
<feature type="compositionally biased region" description="Polar residues" evidence="6">
    <location>
        <begin position="818"/>
        <end position="838"/>
    </location>
</feature>
<dbReference type="GO" id="GO:0035255">
    <property type="term" value="F:ionotropic glutamate receptor binding"/>
    <property type="evidence" value="ECO:0007669"/>
    <property type="project" value="TreeGrafter"/>
</dbReference>
<dbReference type="Gene3D" id="2.30.30.40">
    <property type="entry name" value="SH3 Domains"/>
    <property type="match status" value="1"/>
</dbReference>
<feature type="compositionally biased region" description="Low complexity" evidence="6">
    <location>
        <begin position="876"/>
        <end position="904"/>
    </location>
</feature>
<feature type="compositionally biased region" description="Low complexity" evidence="6">
    <location>
        <begin position="983"/>
        <end position="994"/>
    </location>
</feature>
<feature type="domain" description="SH3" evidence="7">
    <location>
        <begin position="498"/>
        <end position="557"/>
    </location>
</feature>
<feature type="compositionally biased region" description="Polar residues" evidence="6">
    <location>
        <begin position="620"/>
        <end position="631"/>
    </location>
</feature>
<evidence type="ECO:0000313" key="10">
    <source>
        <dbReference type="EMBL" id="CAI8038228.1"/>
    </source>
</evidence>
<dbReference type="PROSITE" id="PS50002">
    <property type="entry name" value="SH3"/>
    <property type="match status" value="1"/>
</dbReference>
<dbReference type="InterPro" id="IPR001452">
    <property type="entry name" value="SH3_domain"/>
</dbReference>
<evidence type="ECO:0000256" key="2">
    <source>
        <dbReference type="ARBA" id="ARBA00023018"/>
    </source>
</evidence>
<dbReference type="SUPFAM" id="SSF50156">
    <property type="entry name" value="PDZ domain-like"/>
    <property type="match status" value="1"/>
</dbReference>
<evidence type="ECO:0000259" key="8">
    <source>
        <dbReference type="PROSITE" id="PS50105"/>
    </source>
</evidence>
<feature type="compositionally biased region" description="Basic and acidic residues" evidence="6">
    <location>
        <begin position="1379"/>
        <end position="1391"/>
    </location>
</feature>
<feature type="compositionally biased region" description="Polar residues" evidence="6">
    <location>
        <begin position="1139"/>
        <end position="1156"/>
    </location>
</feature>
<feature type="compositionally biased region" description="Pro residues" evidence="6">
    <location>
        <begin position="1240"/>
        <end position="1254"/>
    </location>
</feature>
<feature type="domain" description="SAM" evidence="8">
    <location>
        <begin position="1462"/>
        <end position="1525"/>
    </location>
</feature>
<dbReference type="PANTHER" id="PTHR24135:SF28">
    <property type="entry name" value="LD13733P"/>
    <property type="match status" value="1"/>
</dbReference>
<dbReference type="InterPro" id="IPR036034">
    <property type="entry name" value="PDZ_sf"/>
</dbReference>
<comment type="subcellular location">
    <subcellularLocation>
        <location evidence="3">Postsynaptic density</location>
    </subcellularLocation>
</comment>
<keyword evidence="1 5" id="KW-0728">SH3 domain</keyword>
<dbReference type="Pfam" id="PF07653">
    <property type="entry name" value="SH3_2"/>
    <property type="match status" value="1"/>
</dbReference>
<dbReference type="Gene3D" id="3.10.20.90">
    <property type="entry name" value="Phosphatidylinositol 3-kinase Catalytic Subunit, Chain A, domain 1"/>
    <property type="match status" value="1"/>
</dbReference>
<dbReference type="Pfam" id="PF00536">
    <property type="entry name" value="SAM_1"/>
    <property type="match status" value="1"/>
</dbReference>
<keyword evidence="4" id="KW-0040">ANK repeat</keyword>
<keyword evidence="2" id="KW-0770">Synapse</keyword>
<evidence type="ECO:0000313" key="11">
    <source>
        <dbReference type="Proteomes" id="UP001174909"/>
    </source>
</evidence>
<feature type="region of interest" description="Disordered" evidence="6">
    <location>
        <begin position="613"/>
        <end position="634"/>
    </location>
</feature>
<dbReference type="SUPFAM" id="SSF50044">
    <property type="entry name" value="SH3-domain"/>
    <property type="match status" value="1"/>
</dbReference>
<dbReference type="Pfam" id="PF00595">
    <property type="entry name" value="PDZ"/>
    <property type="match status" value="1"/>
</dbReference>
<dbReference type="CDD" id="cd06746">
    <property type="entry name" value="PDZ_SHANK1_3-like"/>
    <property type="match status" value="1"/>
</dbReference>
<feature type="region of interest" description="Disordered" evidence="6">
    <location>
        <begin position="1204"/>
        <end position="1298"/>
    </location>
</feature>
<feature type="region of interest" description="Disordered" evidence="6">
    <location>
        <begin position="1325"/>
        <end position="1454"/>
    </location>
</feature>
<dbReference type="InterPro" id="IPR001478">
    <property type="entry name" value="PDZ"/>
</dbReference>
<sequence>MSEEDLTKLLVRVDIPDLKTQKCVVLSVKDTVWAAKQVVLDKLNQDLPNNLLNYGLYLLPSVAGKLGKYMDDGRYLGEYVLHGHVPRIELRYKKRDYSIQVTLKGKDISKANSKANLRKFAENVVQGNVKKVEKLMDSGVDPNFITEDGNTPLGLACGRNANVQVIMPLLSNGAHIDFRGKEGLTPLHRAALGGNSAAIKILLSYGASPNYRDTKGLTPLYHTAIMGDDTACCESLLRYRAEMGIRDHGGWTELHQVAKYGHVKHAYLLIKYGADLHAQNNAGNTPLHVAVSHGQAQLARLLLKRGSDRTKINFSSQLPSQVAILCGQHALAAEINSFEPEQVEPIQGEPEYQPGARQFDRSLFDMDKMRSEVGPTAPPPEILVDSLAQEWSDKEFAAMDGGREEMGEGGRGRAGSETMWSKSAHGSSVSIPSMTTGQIQQPYHHSIETADSESLSSYDRDSIHSTSTTGGTPGPNTPQTHHRRQQTFATQRERLYRAGAGRYVAVEDVEPQQGDDIPLRRGMEVEVVFIGKGGYWEGRSGGRQGWFPARAIQEVTDDGDSGVFSEYSRGNQHPMASLPEHQLLPPPPPMHPVDTWPTMGGGRRDEGEFWKPEMSGGTGSAPSFSTQQHLHPSTPDGVREVFMKCGPKGYGFAMRGVKATKAMRFTPTPQVPALQYIGSVEKGSSADLASLQTGDFLLEINHHNVTFSTHDDVVNIIRQSGKSLQMKVVTPGLDTTLRTSVQLKEQVEIVSSSQSLDRRRSNEHPVIRANSFKSHFSAETAHQVSSAATILQRETVIDDVPLSRQSTRGGESPHLERINQSGWDSSQDEASNTPSTPSRVHKFSYLHPAGGPQLPVTQQYSPKKQKVSPPTIHKGSSTSLSSASTSESSQSAQNSISSASKSATLPPARAGFQVAHQQAGSAPSSEDEEESAFVKALKLGKEKLANSPVIRKRSSTMPPSMRNMAQRSHHAKRSPAESPVIGTKSSPSEKTSPTFKQPQTFRQPLAAALMRKIDSVSLDSEQVNNSSDEDDTFNKTPPARWKSMPGPKEKAPTPPAPKPKPQMRRAYTVDPRHHDTGLDNGSSHQPPFGSSADVQVEETREEKRNSDEENGSGLMNWKSVLRPVKRTESGRGSPAPPDIQQSRNDTSSGTLNQSPRNAPHPPSEPVANNSANFSMESDSLPPPLPANTISNRLSINFLDLPPPEEFMLVPGAETGETSTESPSLQRQSSRPSSGRVQRTPSPPPPPPDSSPPREPFGTSPLVGVKFPPLGRQTALPTFPQDDAPFKVPSPIPSPINAGSFENDTVAILPPKEFIPASELQGFRIPTPLGFEIPTPPNDDFGAGSNGSDLNEAIRQLQLLSEGLTTPPSVSKESSPQSKPRQDATSGKRKEAFPPPVVPEPVTVSDAPAYPPPSRSRSSTSSSNVSSLNRDPETEQPPAPEATKTQAHVPATATHLEKPVMEWEVKEVCQWLEAIGLGEHCPQFRENEILGEHLLELTKDELAELGIKKIGHKKTFLTKAKELATST</sequence>
<dbReference type="InterPro" id="IPR036770">
    <property type="entry name" value="Ankyrin_rpt-contain_sf"/>
</dbReference>
<dbReference type="InterPro" id="IPR013761">
    <property type="entry name" value="SAM/pointed_sf"/>
</dbReference>
<dbReference type="InterPro" id="IPR051569">
    <property type="entry name" value="SHANK"/>
</dbReference>
<feature type="compositionally biased region" description="Polar residues" evidence="6">
    <location>
        <begin position="1362"/>
        <end position="1378"/>
    </location>
</feature>
<feature type="region of interest" description="Disordered" evidence="6">
    <location>
        <begin position="400"/>
        <end position="434"/>
    </location>
</feature>
<feature type="region of interest" description="Disordered" evidence="6">
    <location>
        <begin position="801"/>
        <end position="1189"/>
    </location>
</feature>
<feature type="compositionally biased region" description="Polar residues" evidence="6">
    <location>
        <begin position="1166"/>
        <end position="1177"/>
    </location>
</feature>
<dbReference type="SUPFAM" id="SSF47769">
    <property type="entry name" value="SAM/Pointed domain"/>
    <property type="match status" value="1"/>
</dbReference>
<feature type="domain" description="PDZ" evidence="9">
    <location>
        <begin position="640"/>
        <end position="732"/>
    </location>
</feature>
<dbReference type="PANTHER" id="PTHR24135">
    <property type="entry name" value="SH3 AND MULTIPLE ANKYRIN REPEAT DOMAINS PROTEIN"/>
    <property type="match status" value="1"/>
</dbReference>
<evidence type="ECO:0000256" key="3">
    <source>
        <dbReference type="ARBA" id="ARBA00034105"/>
    </source>
</evidence>
<feature type="compositionally biased region" description="Low complexity" evidence="6">
    <location>
        <begin position="1414"/>
        <end position="1426"/>
    </location>
</feature>
<dbReference type="SMART" id="SM00228">
    <property type="entry name" value="PDZ"/>
    <property type="match status" value="1"/>
</dbReference>
<reference evidence="10" key="1">
    <citation type="submission" date="2023-03" db="EMBL/GenBank/DDBJ databases">
        <authorList>
            <person name="Steffen K."/>
            <person name="Cardenas P."/>
        </authorList>
    </citation>
    <scope>NUCLEOTIDE SEQUENCE</scope>
</reference>
<dbReference type="SMART" id="SM00454">
    <property type="entry name" value="SAM"/>
    <property type="match status" value="1"/>
</dbReference>
<dbReference type="PROSITE" id="PS50088">
    <property type="entry name" value="ANK_REPEAT"/>
    <property type="match status" value="4"/>
</dbReference>
<name>A0AA35WY60_GEOBA</name>
<feature type="compositionally biased region" description="Low complexity" evidence="6">
    <location>
        <begin position="1221"/>
        <end position="1233"/>
    </location>
</feature>
<dbReference type="EMBL" id="CASHTH010002986">
    <property type="protein sequence ID" value="CAI8038228.1"/>
    <property type="molecule type" value="Genomic_DNA"/>
</dbReference>
<dbReference type="Pfam" id="PF12796">
    <property type="entry name" value="Ank_2"/>
    <property type="match status" value="2"/>
</dbReference>
<evidence type="ECO:0000256" key="6">
    <source>
        <dbReference type="SAM" id="MobiDB-lite"/>
    </source>
</evidence>
<evidence type="ECO:0000259" key="9">
    <source>
        <dbReference type="PROSITE" id="PS50106"/>
    </source>
</evidence>
<dbReference type="Gene3D" id="1.25.40.20">
    <property type="entry name" value="Ankyrin repeat-containing domain"/>
    <property type="match status" value="2"/>
</dbReference>
<evidence type="ECO:0000256" key="4">
    <source>
        <dbReference type="PROSITE-ProRule" id="PRU00023"/>
    </source>
</evidence>
<dbReference type="PROSITE" id="PS50297">
    <property type="entry name" value="ANK_REP_REGION"/>
    <property type="match status" value="3"/>
</dbReference>
<dbReference type="SMART" id="SM00326">
    <property type="entry name" value="SH3"/>
    <property type="match status" value="1"/>
</dbReference>
<feature type="compositionally biased region" description="Polar residues" evidence="6">
    <location>
        <begin position="418"/>
        <end position="434"/>
    </location>
</feature>
<accession>A0AA35WY60</accession>
<protein>
    <submittedName>
        <fullName evidence="10">SH3 and multiple ankyrin repeat domains protein 3</fullName>
    </submittedName>
</protein>
<evidence type="ECO:0000256" key="1">
    <source>
        <dbReference type="ARBA" id="ARBA00022443"/>
    </source>
</evidence>
<evidence type="ECO:0000259" key="7">
    <source>
        <dbReference type="PROSITE" id="PS50002"/>
    </source>
</evidence>
<feature type="repeat" description="ANK" evidence="4">
    <location>
        <begin position="182"/>
        <end position="214"/>
    </location>
</feature>
<feature type="compositionally biased region" description="Polar residues" evidence="6">
    <location>
        <begin position="955"/>
        <end position="966"/>
    </location>
</feature>
<dbReference type="InterPro" id="IPR036028">
    <property type="entry name" value="SH3-like_dom_sf"/>
</dbReference>
<dbReference type="PROSITE" id="PS50106">
    <property type="entry name" value="PDZ"/>
    <property type="match status" value="1"/>
</dbReference>
<keyword evidence="11" id="KW-1185">Reference proteome</keyword>
<feature type="region of interest" description="Disordered" evidence="6">
    <location>
        <begin position="449"/>
        <end position="488"/>
    </location>
</feature>
<dbReference type="GO" id="GO:0030160">
    <property type="term" value="F:synaptic receptor adaptor activity"/>
    <property type="evidence" value="ECO:0007669"/>
    <property type="project" value="TreeGrafter"/>
</dbReference>
<dbReference type="SUPFAM" id="SSF48403">
    <property type="entry name" value="Ankyrin repeat"/>
    <property type="match status" value="1"/>
</dbReference>
<dbReference type="InterPro" id="IPR001660">
    <property type="entry name" value="SAM"/>
</dbReference>
<feature type="repeat" description="ANK" evidence="4">
    <location>
        <begin position="148"/>
        <end position="181"/>
    </location>
</feature>
<gene>
    <name evidence="10" type="ORF">GBAR_LOCUS21314</name>
</gene>
<dbReference type="PROSITE" id="PS50105">
    <property type="entry name" value="SAM_DOMAIN"/>
    <property type="match status" value="1"/>
</dbReference>
<feature type="repeat" description="ANK" evidence="4">
    <location>
        <begin position="249"/>
        <end position="281"/>
    </location>
</feature>
<dbReference type="SMART" id="SM00248">
    <property type="entry name" value="ANK"/>
    <property type="match status" value="5"/>
</dbReference>
<dbReference type="Gene3D" id="1.10.150.50">
    <property type="entry name" value="Transcription Factor, Ets-1"/>
    <property type="match status" value="1"/>
</dbReference>
<dbReference type="Proteomes" id="UP001174909">
    <property type="component" value="Unassembled WGS sequence"/>
</dbReference>
<proteinExistence type="predicted"/>
<dbReference type="InterPro" id="IPR002110">
    <property type="entry name" value="Ankyrin_rpt"/>
</dbReference>